<dbReference type="EMBL" id="CP079194">
    <property type="protein sequence ID" value="QXT39686.1"/>
    <property type="molecule type" value="Genomic_DNA"/>
</dbReference>
<dbReference type="NCBIfam" id="NF033233">
    <property type="entry name" value="twin_helix"/>
    <property type="match status" value="1"/>
</dbReference>
<feature type="domain" description="HIG1" evidence="5">
    <location>
        <begin position="1"/>
        <end position="69"/>
    </location>
</feature>
<evidence type="ECO:0000256" key="3">
    <source>
        <dbReference type="ARBA" id="ARBA00023136"/>
    </source>
</evidence>
<keyword evidence="2 4" id="KW-1133">Transmembrane helix</keyword>
<feature type="transmembrane region" description="Helical" evidence="4">
    <location>
        <begin position="45"/>
        <end position="63"/>
    </location>
</feature>
<gene>
    <name evidence="6" type="ORF">KYE46_00030</name>
</gene>
<dbReference type="InterPro" id="IPR007667">
    <property type="entry name" value="Hypoxia_induced_domain"/>
</dbReference>
<dbReference type="Proteomes" id="UP000825009">
    <property type="component" value="Chromosome"/>
</dbReference>
<evidence type="ECO:0000256" key="1">
    <source>
        <dbReference type="ARBA" id="ARBA00022692"/>
    </source>
</evidence>
<feature type="transmembrane region" description="Helical" evidence="4">
    <location>
        <begin position="6"/>
        <end position="25"/>
    </location>
</feature>
<organism evidence="6 7">
    <name type="scientific">Gymnodinialimonas ceratoperidinii</name>
    <dbReference type="NCBI Taxonomy" id="2856823"/>
    <lineage>
        <taxon>Bacteria</taxon>
        <taxon>Pseudomonadati</taxon>
        <taxon>Pseudomonadota</taxon>
        <taxon>Alphaproteobacteria</taxon>
        <taxon>Rhodobacterales</taxon>
        <taxon>Paracoccaceae</taxon>
        <taxon>Gymnodinialimonas</taxon>
    </lineage>
</organism>
<sequence length="69" mass="7464">MLNDPLLIAGLVACVAVLVILLLGVNSFRKGGLEGSKRSNKYMQLRIAAQFIAVLLLLAFVFFRQQSGG</sequence>
<evidence type="ECO:0000256" key="2">
    <source>
        <dbReference type="ARBA" id="ARBA00022989"/>
    </source>
</evidence>
<evidence type="ECO:0000313" key="6">
    <source>
        <dbReference type="EMBL" id="QXT39686.1"/>
    </source>
</evidence>
<evidence type="ECO:0000313" key="7">
    <source>
        <dbReference type="Proteomes" id="UP000825009"/>
    </source>
</evidence>
<accession>A0A8F6TVF4</accession>
<proteinExistence type="predicted"/>
<evidence type="ECO:0000259" key="5">
    <source>
        <dbReference type="PROSITE" id="PS51503"/>
    </source>
</evidence>
<evidence type="ECO:0000256" key="4">
    <source>
        <dbReference type="SAM" id="Phobius"/>
    </source>
</evidence>
<dbReference type="AlphaFoldDB" id="A0A8F6TVF4"/>
<dbReference type="RefSeq" id="WP_219002514.1">
    <property type="nucleotide sequence ID" value="NZ_CP079194.1"/>
</dbReference>
<dbReference type="Pfam" id="PF04588">
    <property type="entry name" value="HIG_1_N"/>
    <property type="match status" value="1"/>
</dbReference>
<keyword evidence="3 4" id="KW-0472">Membrane</keyword>
<keyword evidence="1 4" id="KW-0812">Transmembrane</keyword>
<protein>
    <submittedName>
        <fullName evidence="6">Twin transmembrane helix small protein</fullName>
    </submittedName>
</protein>
<reference evidence="6 7" key="1">
    <citation type="submission" date="2021-07" db="EMBL/GenBank/DDBJ databases">
        <title>A novel Jannaschia species isolated from marine dinoflagellate Ceratoperidinium margalefii.</title>
        <authorList>
            <person name="Jiang Y."/>
            <person name="Li Z."/>
        </authorList>
    </citation>
    <scope>NUCLEOTIDE SEQUENCE [LARGE SCALE GENOMIC DNA]</scope>
    <source>
        <strain evidence="6 7">J12C1-MA-4</strain>
    </source>
</reference>
<dbReference type="KEGG" id="gce:KYE46_00030"/>
<dbReference type="PROSITE" id="PS51503">
    <property type="entry name" value="HIG1"/>
    <property type="match status" value="1"/>
</dbReference>
<keyword evidence="7" id="KW-1185">Reference proteome</keyword>
<name>A0A8F6TVF4_9RHOB</name>